<organism evidence="9 10">
    <name type="scientific">Marivirga sericea</name>
    <dbReference type="NCBI Taxonomy" id="1028"/>
    <lineage>
        <taxon>Bacteria</taxon>
        <taxon>Pseudomonadati</taxon>
        <taxon>Bacteroidota</taxon>
        <taxon>Cytophagia</taxon>
        <taxon>Cytophagales</taxon>
        <taxon>Marivirgaceae</taxon>
        <taxon>Marivirga</taxon>
    </lineage>
</organism>
<dbReference type="CDD" id="cd16917">
    <property type="entry name" value="HATPase_UhpB-NarQ-NarX-like"/>
    <property type="match status" value="1"/>
</dbReference>
<dbReference type="EMBL" id="FXAW01000004">
    <property type="protein sequence ID" value="SMG33480.1"/>
    <property type="molecule type" value="Genomic_DNA"/>
</dbReference>
<accession>A0A1X7JYB2</accession>
<evidence type="ECO:0000256" key="5">
    <source>
        <dbReference type="ARBA" id="ARBA00023012"/>
    </source>
</evidence>
<evidence type="ECO:0000256" key="1">
    <source>
        <dbReference type="ARBA" id="ARBA00000085"/>
    </source>
</evidence>
<dbReference type="Gene3D" id="3.30.450.20">
    <property type="entry name" value="PAS domain"/>
    <property type="match status" value="1"/>
</dbReference>
<comment type="catalytic activity">
    <reaction evidence="1">
        <text>ATP + protein L-histidine = ADP + protein N-phospho-L-histidine.</text>
        <dbReference type="EC" id="2.7.13.3"/>
    </reaction>
</comment>
<protein>
    <recommendedName>
        <fullName evidence="2">histidine kinase</fullName>
        <ecNumber evidence="2">2.7.13.3</ecNumber>
    </recommendedName>
</protein>
<evidence type="ECO:0000256" key="6">
    <source>
        <dbReference type="PROSITE-ProRule" id="PRU00169"/>
    </source>
</evidence>
<keyword evidence="5" id="KW-0902">Two-component regulatory system</keyword>
<dbReference type="Pfam" id="PF02518">
    <property type="entry name" value="HATPase_c"/>
    <property type="match status" value="1"/>
</dbReference>
<dbReference type="SUPFAM" id="SSF55874">
    <property type="entry name" value="ATPase domain of HSP90 chaperone/DNA topoisomerase II/histidine kinase"/>
    <property type="match status" value="1"/>
</dbReference>
<dbReference type="GO" id="GO:0000160">
    <property type="term" value="P:phosphorelay signal transduction system"/>
    <property type="evidence" value="ECO:0007669"/>
    <property type="project" value="UniProtKB-KW"/>
</dbReference>
<dbReference type="SMART" id="SM00448">
    <property type="entry name" value="REC"/>
    <property type="match status" value="1"/>
</dbReference>
<dbReference type="RefSeq" id="WP_085517032.1">
    <property type="nucleotide sequence ID" value="NZ_FXAW01000004.1"/>
</dbReference>
<keyword evidence="6" id="KW-0597">Phosphoprotein</keyword>
<dbReference type="GO" id="GO:0004673">
    <property type="term" value="F:protein histidine kinase activity"/>
    <property type="evidence" value="ECO:0007669"/>
    <property type="project" value="UniProtKB-EC"/>
</dbReference>
<evidence type="ECO:0000256" key="4">
    <source>
        <dbReference type="ARBA" id="ARBA00022777"/>
    </source>
</evidence>
<dbReference type="EC" id="2.7.13.3" evidence="2"/>
<keyword evidence="3" id="KW-0808">Transferase</keyword>
<dbReference type="Gene3D" id="3.30.565.10">
    <property type="entry name" value="Histidine kinase-like ATPase, C-terminal domain"/>
    <property type="match status" value="1"/>
</dbReference>
<evidence type="ECO:0000256" key="2">
    <source>
        <dbReference type="ARBA" id="ARBA00012438"/>
    </source>
</evidence>
<dbReference type="InterPro" id="IPR001789">
    <property type="entry name" value="Sig_transdc_resp-reg_receiver"/>
</dbReference>
<feature type="domain" description="Response regulatory" evidence="8">
    <location>
        <begin position="10"/>
        <end position="124"/>
    </location>
</feature>
<keyword evidence="4 9" id="KW-0418">Kinase</keyword>
<dbReference type="InterPro" id="IPR011006">
    <property type="entry name" value="CheY-like_superfamily"/>
</dbReference>
<dbReference type="InterPro" id="IPR036890">
    <property type="entry name" value="HATPase_C_sf"/>
</dbReference>
<dbReference type="SMART" id="SM00387">
    <property type="entry name" value="HATPase_c"/>
    <property type="match status" value="1"/>
</dbReference>
<feature type="domain" description="Histidine kinase" evidence="7">
    <location>
        <begin position="391"/>
        <end position="479"/>
    </location>
</feature>
<sequence>MEDSENIKPKVFYLDDDEINLAILEANLEEYYEILGFNDPNEAIGYLKNYEVDVILTDQIMPVMDGIEFLQAIENIQPKVARILLTGVVNQEVMLQAINKINIYRFHEKSDNFDGLKFDIDNAYHMVKALREKDFYFKQLQETSEKLKIITDNVPAQIVHTDMEGIILEINQDSNGLTMRHIGQSITNFLPEDELKKFLATMSKVTATKKNHNVITRAFNFYENFQWFSTVIGPLHSKGKQSGFLMVSQDITDRVNYEEKIMSAVIEAEDRQKSKIARDIHDGLQQTLTIALMNFESLVKGSIQSTGTESIQITEKEREKFGKGIDFLRKGLQETRGIAYELIPKSVEDFGFLETIQDLLDEFNTTFETTDFNFYTNVKQRITDLNIEYNLFRITQEALNNIIKYAEATEVFVQLTYHDNLLQLTIEDNGKGFDVEEKLNADSSFGLFNMNKRAESLSGRMTIESKEGTLIFVEIPLKKIVSSDKTKSK</sequence>
<gene>
    <name evidence="9" type="ORF">SAMN05661096_02116</name>
</gene>
<proteinExistence type="predicted"/>
<dbReference type="PANTHER" id="PTHR24421:SF10">
    <property type="entry name" value="NITRATE_NITRITE SENSOR PROTEIN NARQ"/>
    <property type="match status" value="1"/>
</dbReference>
<dbReference type="STRING" id="1028.SAMN05661096_02116"/>
<dbReference type="InterPro" id="IPR005467">
    <property type="entry name" value="His_kinase_dom"/>
</dbReference>
<dbReference type="OrthoDB" id="5401121at2"/>
<evidence type="ECO:0000313" key="9">
    <source>
        <dbReference type="EMBL" id="SMG33480.1"/>
    </source>
</evidence>
<dbReference type="NCBIfam" id="TIGR00229">
    <property type="entry name" value="sensory_box"/>
    <property type="match status" value="1"/>
</dbReference>
<dbReference type="PROSITE" id="PS50110">
    <property type="entry name" value="RESPONSE_REGULATORY"/>
    <property type="match status" value="1"/>
</dbReference>
<dbReference type="Gene3D" id="3.40.50.2300">
    <property type="match status" value="1"/>
</dbReference>
<dbReference type="SUPFAM" id="SSF52172">
    <property type="entry name" value="CheY-like"/>
    <property type="match status" value="1"/>
</dbReference>
<keyword evidence="10" id="KW-1185">Reference proteome</keyword>
<dbReference type="PANTHER" id="PTHR24421">
    <property type="entry name" value="NITRATE/NITRITE SENSOR PROTEIN NARX-RELATED"/>
    <property type="match status" value="1"/>
</dbReference>
<evidence type="ECO:0000313" key="10">
    <source>
        <dbReference type="Proteomes" id="UP000193804"/>
    </source>
</evidence>
<reference evidence="10" key="1">
    <citation type="submission" date="2017-04" db="EMBL/GenBank/DDBJ databases">
        <authorList>
            <person name="Varghese N."/>
            <person name="Submissions S."/>
        </authorList>
    </citation>
    <scope>NUCLEOTIDE SEQUENCE [LARGE SCALE GENOMIC DNA]</scope>
    <source>
        <strain evidence="10">DSM 4125</strain>
    </source>
</reference>
<dbReference type="SUPFAM" id="SSF55785">
    <property type="entry name" value="PYP-like sensor domain (PAS domain)"/>
    <property type="match status" value="1"/>
</dbReference>
<name>A0A1X7JYB2_9BACT</name>
<feature type="modified residue" description="4-aspartylphosphate" evidence="6">
    <location>
        <position position="58"/>
    </location>
</feature>
<dbReference type="InterPro" id="IPR035965">
    <property type="entry name" value="PAS-like_dom_sf"/>
</dbReference>
<dbReference type="Proteomes" id="UP000193804">
    <property type="component" value="Unassembled WGS sequence"/>
</dbReference>
<dbReference type="PROSITE" id="PS50109">
    <property type="entry name" value="HIS_KIN"/>
    <property type="match status" value="1"/>
</dbReference>
<evidence type="ECO:0000259" key="7">
    <source>
        <dbReference type="PROSITE" id="PS50109"/>
    </source>
</evidence>
<evidence type="ECO:0000256" key="3">
    <source>
        <dbReference type="ARBA" id="ARBA00022679"/>
    </source>
</evidence>
<dbReference type="InterPro" id="IPR050482">
    <property type="entry name" value="Sensor_HK_TwoCompSys"/>
</dbReference>
<dbReference type="InterPro" id="IPR000014">
    <property type="entry name" value="PAS"/>
</dbReference>
<evidence type="ECO:0000259" key="8">
    <source>
        <dbReference type="PROSITE" id="PS50110"/>
    </source>
</evidence>
<dbReference type="InterPro" id="IPR003594">
    <property type="entry name" value="HATPase_dom"/>
</dbReference>
<dbReference type="Pfam" id="PF00072">
    <property type="entry name" value="Response_reg"/>
    <property type="match status" value="1"/>
</dbReference>
<dbReference type="Gene3D" id="1.20.5.1930">
    <property type="match status" value="1"/>
</dbReference>
<dbReference type="AlphaFoldDB" id="A0A1X7JYB2"/>